<dbReference type="Proteomes" id="UP000053201">
    <property type="component" value="Unassembled WGS sequence"/>
</dbReference>
<feature type="compositionally biased region" description="Pro residues" evidence="1">
    <location>
        <begin position="12"/>
        <end position="24"/>
    </location>
</feature>
<evidence type="ECO:0000313" key="2">
    <source>
        <dbReference type="EMBL" id="KND02410.1"/>
    </source>
</evidence>
<feature type="region of interest" description="Disordered" evidence="1">
    <location>
        <begin position="44"/>
        <end position="92"/>
    </location>
</feature>
<reference evidence="2 3" key="1">
    <citation type="submission" date="2009-08" db="EMBL/GenBank/DDBJ databases">
        <title>The Genome Sequence of Spizellomyces punctatus strain DAOM BR117.</title>
        <authorList>
            <consortium name="The Broad Institute Genome Sequencing Platform"/>
            <person name="Russ C."/>
            <person name="Cuomo C."/>
            <person name="Shea T."/>
            <person name="Young S.K."/>
            <person name="Zeng Q."/>
            <person name="Koehrsen M."/>
            <person name="Haas B."/>
            <person name="Borodovsky M."/>
            <person name="Guigo R."/>
            <person name="Alvarado L."/>
            <person name="Berlin A."/>
            <person name="Bochicchio J."/>
            <person name="Borenstein D."/>
            <person name="Chapman S."/>
            <person name="Chen Z."/>
            <person name="Engels R."/>
            <person name="Freedman E."/>
            <person name="Gellesch M."/>
            <person name="Goldberg J."/>
            <person name="Griggs A."/>
            <person name="Gujja S."/>
            <person name="Heiman D."/>
            <person name="Hepburn T."/>
            <person name="Howarth C."/>
            <person name="Jen D."/>
            <person name="Larson L."/>
            <person name="Lewis B."/>
            <person name="Mehta T."/>
            <person name="Park D."/>
            <person name="Pearson M."/>
            <person name="Roberts A."/>
            <person name="Saif S."/>
            <person name="Shenoy N."/>
            <person name="Sisk P."/>
            <person name="Stolte C."/>
            <person name="Sykes S."/>
            <person name="Thomson T."/>
            <person name="Walk T."/>
            <person name="White J."/>
            <person name="Yandava C."/>
            <person name="Burger G."/>
            <person name="Gray M.W."/>
            <person name="Holland P.W.H."/>
            <person name="King N."/>
            <person name="Lang F.B.F."/>
            <person name="Roger A.J."/>
            <person name="Ruiz-Trillo I."/>
            <person name="Lander E."/>
            <person name="Nusbaum C."/>
        </authorList>
    </citation>
    <scope>NUCLEOTIDE SEQUENCE [LARGE SCALE GENOMIC DNA]</scope>
    <source>
        <strain evidence="2 3">DAOM BR117</strain>
    </source>
</reference>
<dbReference type="InParanoid" id="A0A0L0HN95"/>
<dbReference type="OrthoDB" id="2119645at2759"/>
<gene>
    <name evidence="2" type="ORF">SPPG_09065</name>
</gene>
<keyword evidence="3" id="KW-1185">Reference proteome</keyword>
<accession>A0A0L0HN95</accession>
<evidence type="ECO:0000313" key="3">
    <source>
        <dbReference type="Proteomes" id="UP000053201"/>
    </source>
</evidence>
<proteinExistence type="predicted"/>
<dbReference type="VEuPathDB" id="FungiDB:SPPG_09065"/>
<name>A0A0L0HN95_SPIPD</name>
<sequence length="92" mass="10452">MTHKSLREFEVPAPPRAPGVPLEPDPPRLSELGIERDPAVASLAEYGRGPPAAEEAKHHEHERNLHLDHKLQPNAGVDNREARYHTRRHRTH</sequence>
<protein>
    <submittedName>
        <fullName evidence="2">Uncharacterized protein</fullName>
    </submittedName>
</protein>
<feature type="region of interest" description="Disordered" evidence="1">
    <location>
        <begin position="1"/>
        <end position="32"/>
    </location>
</feature>
<organism evidence="2 3">
    <name type="scientific">Spizellomyces punctatus (strain DAOM BR117)</name>
    <dbReference type="NCBI Taxonomy" id="645134"/>
    <lineage>
        <taxon>Eukaryota</taxon>
        <taxon>Fungi</taxon>
        <taxon>Fungi incertae sedis</taxon>
        <taxon>Chytridiomycota</taxon>
        <taxon>Chytridiomycota incertae sedis</taxon>
        <taxon>Chytridiomycetes</taxon>
        <taxon>Spizellomycetales</taxon>
        <taxon>Spizellomycetaceae</taxon>
        <taxon>Spizellomyces</taxon>
    </lineage>
</organism>
<feature type="compositionally biased region" description="Basic and acidic residues" evidence="1">
    <location>
        <begin position="1"/>
        <end position="10"/>
    </location>
</feature>
<evidence type="ECO:0000256" key="1">
    <source>
        <dbReference type="SAM" id="MobiDB-lite"/>
    </source>
</evidence>
<dbReference type="RefSeq" id="XP_016610449.1">
    <property type="nucleotide sequence ID" value="XM_016757219.1"/>
</dbReference>
<dbReference type="EMBL" id="KQ257453">
    <property type="protein sequence ID" value="KND02410.1"/>
    <property type="molecule type" value="Genomic_DNA"/>
</dbReference>
<dbReference type="AlphaFoldDB" id="A0A0L0HN95"/>
<feature type="compositionally biased region" description="Basic and acidic residues" evidence="1">
    <location>
        <begin position="54"/>
        <end position="71"/>
    </location>
</feature>
<dbReference type="GeneID" id="27692190"/>